<dbReference type="CDD" id="cd04220">
    <property type="entry name" value="Halocyanin"/>
    <property type="match status" value="1"/>
</dbReference>
<feature type="domain" description="Blue (type 1) copper" evidence="11">
    <location>
        <begin position="60"/>
        <end position="144"/>
    </location>
</feature>
<keyword evidence="6" id="KW-0249">Electron transport</keyword>
<dbReference type="Gene3D" id="2.60.40.420">
    <property type="entry name" value="Cupredoxins - blue copper proteins"/>
    <property type="match status" value="1"/>
</dbReference>
<evidence type="ECO:0000256" key="4">
    <source>
        <dbReference type="ARBA" id="ARBA00022723"/>
    </source>
</evidence>
<dbReference type="InterPro" id="IPR002386">
    <property type="entry name" value="Amicyanin/Pseudoazurin"/>
</dbReference>
<keyword evidence="10" id="KW-1133">Transmembrane helix</keyword>
<feature type="binding site" evidence="9">
    <location>
        <position position="95"/>
    </location>
    <ligand>
        <name>Cu cation</name>
        <dbReference type="ChEBI" id="CHEBI:23378"/>
    </ligand>
</feature>
<keyword evidence="4 9" id="KW-0479">Metal-binding</keyword>
<feature type="transmembrane region" description="Helical" evidence="10">
    <location>
        <begin position="168"/>
        <end position="190"/>
    </location>
</feature>
<dbReference type="GO" id="GO:0042597">
    <property type="term" value="C:periplasmic space"/>
    <property type="evidence" value="ECO:0007669"/>
    <property type="project" value="UniProtKB-SubCell"/>
</dbReference>
<dbReference type="InterPro" id="IPR006311">
    <property type="entry name" value="TAT_signal"/>
</dbReference>
<evidence type="ECO:0000256" key="3">
    <source>
        <dbReference type="ARBA" id="ARBA00022448"/>
    </source>
</evidence>
<keyword evidence="7 9" id="KW-0186">Copper</keyword>
<dbReference type="PANTHER" id="PTHR34192">
    <property type="entry name" value="PLASTOCYANIN MAJOR ISOFORM, CHLOROPLASTIC-RELATED"/>
    <property type="match status" value="1"/>
</dbReference>
<dbReference type="RefSeq" id="WP_379793618.1">
    <property type="nucleotide sequence ID" value="NZ_CP100401.1"/>
</dbReference>
<dbReference type="PANTHER" id="PTHR34192:SF10">
    <property type="entry name" value="PLASTOCYANIN MAJOR ISOFORM, CHLOROPLASTIC-RELATED"/>
    <property type="match status" value="1"/>
</dbReference>
<evidence type="ECO:0000256" key="9">
    <source>
        <dbReference type="PIRSR" id="PIRSR602386-1"/>
    </source>
</evidence>
<evidence type="ECO:0000256" key="5">
    <source>
        <dbReference type="ARBA" id="ARBA00022764"/>
    </source>
</evidence>
<keyword evidence="5" id="KW-0574">Periplasm</keyword>
<feature type="binding site" evidence="9">
    <location>
        <position position="130"/>
    </location>
    <ligand>
        <name>Cu cation</name>
        <dbReference type="ChEBI" id="CHEBI:23378"/>
    </ligand>
</feature>
<dbReference type="GO" id="GO:0016020">
    <property type="term" value="C:membrane"/>
    <property type="evidence" value="ECO:0007669"/>
    <property type="project" value="UniProtKB-SubCell"/>
</dbReference>
<comment type="subcellular location">
    <subcellularLocation>
        <location evidence="1">Membrane</location>
    </subcellularLocation>
    <subcellularLocation>
        <location evidence="2">Periplasm</location>
    </subcellularLocation>
</comment>
<dbReference type="Proteomes" id="UP001595945">
    <property type="component" value="Unassembled WGS sequence"/>
</dbReference>
<sequence length="200" mass="20296">MTQRCTRRDVMRGAAAGTAAAAGLPGSAAAQSGLSSWLDGVSNYDGVVDETGKSEVTIEVGAKGNNGNFAFGPAAVRVDPGTKVVWKWTGKGGSHNVAAEDGSFESEMTDSQGHTFSQTFEETGVVKYACVPHKAMGMKGAVVVGSEAASGAASGGESSGFSLSADEYAVGGSVLLGLLSPIAFALVLFGRDPDRDLRGR</sequence>
<dbReference type="InterPro" id="IPR000923">
    <property type="entry name" value="BlueCu_1"/>
</dbReference>
<evidence type="ECO:0000259" key="11">
    <source>
        <dbReference type="Pfam" id="PF00127"/>
    </source>
</evidence>
<evidence type="ECO:0000256" key="2">
    <source>
        <dbReference type="ARBA" id="ARBA00004418"/>
    </source>
</evidence>
<protein>
    <submittedName>
        <fullName evidence="12">Halocyanin domain-containing protein</fullName>
    </submittedName>
</protein>
<keyword evidence="10" id="KW-0812">Transmembrane</keyword>
<dbReference type="EMBL" id="JBHSHT010000001">
    <property type="protein sequence ID" value="MFC4823905.1"/>
    <property type="molecule type" value="Genomic_DNA"/>
</dbReference>
<evidence type="ECO:0000256" key="7">
    <source>
        <dbReference type="ARBA" id="ARBA00023008"/>
    </source>
</evidence>
<comment type="cofactor">
    <cofactor evidence="9">
        <name>Cu cation</name>
        <dbReference type="ChEBI" id="CHEBI:23378"/>
    </cofactor>
    <text evidence="9">Binds 1 copper ion per subunit.</text>
</comment>
<dbReference type="InterPro" id="IPR017533">
    <property type="entry name" value="Halocyanin"/>
</dbReference>
<evidence type="ECO:0000256" key="1">
    <source>
        <dbReference type="ARBA" id="ARBA00004370"/>
    </source>
</evidence>
<dbReference type="InterPro" id="IPR008972">
    <property type="entry name" value="Cupredoxin"/>
</dbReference>
<feature type="binding site" evidence="9">
    <location>
        <position position="133"/>
    </location>
    <ligand>
        <name>Cu cation</name>
        <dbReference type="ChEBI" id="CHEBI:23378"/>
    </ligand>
</feature>
<keyword evidence="13" id="KW-1185">Reference proteome</keyword>
<accession>A0ABD5PZT2</accession>
<dbReference type="PROSITE" id="PS51318">
    <property type="entry name" value="TAT"/>
    <property type="match status" value="1"/>
</dbReference>
<evidence type="ECO:0000256" key="6">
    <source>
        <dbReference type="ARBA" id="ARBA00022982"/>
    </source>
</evidence>
<proteinExistence type="predicted"/>
<dbReference type="GeneID" id="73047166"/>
<organism evidence="12 13">
    <name type="scientific">Halorussus aquaticus</name>
    <dbReference type="NCBI Taxonomy" id="2953748"/>
    <lineage>
        <taxon>Archaea</taxon>
        <taxon>Methanobacteriati</taxon>
        <taxon>Methanobacteriota</taxon>
        <taxon>Stenosarchaea group</taxon>
        <taxon>Halobacteria</taxon>
        <taxon>Halobacteriales</taxon>
        <taxon>Haladaptataceae</taxon>
        <taxon>Halorussus</taxon>
    </lineage>
</organism>
<dbReference type="SUPFAM" id="SSF49503">
    <property type="entry name" value="Cupredoxins"/>
    <property type="match status" value="1"/>
</dbReference>
<dbReference type="PRINTS" id="PR00155">
    <property type="entry name" value="AMICYANIN"/>
</dbReference>
<name>A0ABD5PZT2_9EURY</name>
<reference evidence="12 13" key="1">
    <citation type="journal article" date="2019" name="Int. J. Syst. Evol. Microbiol.">
        <title>The Global Catalogue of Microorganisms (GCM) 10K type strain sequencing project: providing services to taxonomists for standard genome sequencing and annotation.</title>
        <authorList>
            <consortium name="The Broad Institute Genomics Platform"/>
            <consortium name="The Broad Institute Genome Sequencing Center for Infectious Disease"/>
            <person name="Wu L."/>
            <person name="Ma J."/>
        </authorList>
    </citation>
    <scope>NUCLEOTIDE SEQUENCE [LARGE SCALE GENOMIC DNA]</scope>
    <source>
        <strain evidence="12 13">XZYJ18</strain>
    </source>
</reference>
<gene>
    <name evidence="12" type="ORF">ACFO9K_06490</name>
</gene>
<dbReference type="AlphaFoldDB" id="A0ABD5PZT2"/>
<feature type="binding site" evidence="9">
    <location>
        <position position="138"/>
    </location>
    <ligand>
        <name>Cu cation</name>
        <dbReference type="ChEBI" id="CHEBI:23378"/>
    </ligand>
</feature>
<keyword evidence="3" id="KW-0813">Transport</keyword>
<evidence type="ECO:0000256" key="8">
    <source>
        <dbReference type="ARBA" id="ARBA00023136"/>
    </source>
</evidence>
<dbReference type="Pfam" id="PF00127">
    <property type="entry name" value="Copper-bind"/>
    <property type="match status" value="1"/>
</dbReference>
<evidence type="ECO:0000256" key="10">
    <source>
        <dbReference type="SAM" id="Phobius"/>
    </source>
</evidence>
<dbReference type="GO" id="GO:0046872">
    <property type="term" value="F:metal ion binding"/>
    <property type="evidence" value="ECO:0007669"/>
    <property type="project" value="UniProtKB-KW"/>
</dbReference>
<keyword evidence="8 10" id="KW-0472">Membrane</keyword>
<comment type="caution">
    <text evidence="12">The sequence shown here is derived from an EMBL/GenBank/DDBJ whole genome shotgun (WGS) entry which is preliminary data.</text>
</comment>
<evidence type="ECO:0000313" key="12">
    <source>
        <dbReference type="EMBL" id="MFC4823905.1"/>
    </source>
</evidence>
<evidence type="ECO:0000313" key="13">
    <source>
        <dbReference type="Proteomes" id="UP001595945"/>
    </source>
</evidence>
<dbReference type="NCBIfam" id="TIGR03102">
    <property type="entry name" value="halo_cynanin"/>
    <property type="match status" value="1"/>
</dbReference>